<feature type="transmembrane region" description="Helical" evidence="7">
    <location>
        <begin position="12"/>
        <end position="32"/>
    </location>
</feature>
<accession>A0ABX3MVN9</accession>
<evidence type="ECO:0000256" key="6">
    <source>
        <dbReference type="ARBA" id="ARBA00023136"/>
    </source>
</evidence>
<keyword evidence="10" id="KW-1185">Reference proteome</keyword>
<dbReference type="Pfam" id="PF19300">
    <property type="entry name" value="BPD_transp_1_N"/>
    <property type="match status" value="1"/>
</dbReference>
<evidence type="ECO:0000256" key="1">
    <source>
        <dbReference type="ARBA" id="ARBA00004651"/>
    </source>
</evidence>
<dbReference type="Pfam" id="PF00528">
    <property type="entry name" value="BPD_transp_1"/>
    <property type="match status" value="1"/>
</dbReference>
<name>A0ABX3MVN9_9RHOB</name>
<dbReference type="InterPro" id="IPR045621">
    <property type="entry name" value="BPD_transp_1_N"/>
</dbReference>
<evidence type="ECO:0000313" key="9">
    <source>
        <dbReference type="EMBL" id="OOY23349.1"/>
    </source>
</evidence>
<evidence type="ECO:0000256" key="3">
    <source>
        <dbReference type="ARBA" id="ARBA00022475"/>
    </source>
</evidence>
<feature type="transmembrane region" description="Helical" evidence="7">
    <location>
        <begin position="99"/>
        <end position="122"/>
    </location>
</feature>
<feature type="transmembrane region" description="Helical" evidence="7">
    <location>
        <begin position="273"/>
        <end position="296"/>
    </location>
</feature>
<evidence type="ECO:0000259" key="8">
    <source>
        <dbReference type="PROSITE" id="PS50928"/>
    </source>
</evidence>
<reference evidence="9 10" key="1">
    <citation type="submission" date="2016-11" db="EMBL/GenBank/DDBJ databases">
        <title>A multilocus sequence analysis scheme for characterization of bacteria in the genus Thioclava.</title>
        <authorList>
            <person name="Liu Y."/>
            <person name="Shao Z."/>
        </authorList>
    </citation>
    <scope>NUCLEOTIDE SEQUENCE [LARGE SCALE GENOMIC DNA]</scope>
    <source>
        <strain evidence="9 10">TAW-CT134</strain>
    </source>
</reference>
<dbReference type="PANTHER" id="PTHR43163">
    <property type="entry name" value="DIPEPTIDE TRANSPORT SYSTEM PERMEASE PROTEIN DPPB-RELATED"/>
    <property type="match status" value="1"/>
</dbReference>
<dbReference type="Proteomes" id="UP000190787">
    <property type="component" value="Unassembled WGS sequence"/>
</dbReference>
<comment type="similarity">
    <text evidence="7">Belongs to the binding-protein-dependent transport system permease family.</text>
</comment>
<keyword evidence="3" id="KW-1003">Cell membrane</keyword>
<evidence type="ECO:0000313" key="10">
    <source>
        <dbReference type="Proteomes" id="UP000190787"/>
    </source>
</evidence>
<organism evidence="9 10">
    <name type="scientific">Thioclava sediminum</name>
    <dbReference type="NCBI Taxonomy" id="1915319"/>
    <lineage>
        <taxon>Bacteria</taxon>
        <taxon>Pseudomonadati</taxon>
        <taxon>Pseudomonadota</taxon>
        <taxon>Alphaproteobacteria</taxon>
        <taxon>Rhodobacterales</taxon>
        <taxon>Paracoccaceae</taxon>
        <taxon>Thioclava</taxon>
    </lineage>
</organism>
<feature type="domain" description="ABC transmembrane type-1" evidence="8">
    <location>
        <begin position="95"/>
        <end position="296"/>
    </location>
</feature>
<feature type="transmembrane region" description="Helical" evidence="7">
    <location>
        <begin position="227"/>
        <end position="253"/>
    </location>
</feature>
<keyword evidence="6 7" id="KW-0472">Membrane</keyword>
<dbReference type="Gene3D" id="1.10.3720.10">
    <property type="entry name" value="MetI-like"/>
    <property type="match status" value="1"/>
</dbReference>
<evidence type="ECO:0000256" key="7">
    <source>
        <dbReference type="RuleBase" id="RU363032"/>
    </source>
</evidence>
<sequence>MLAYLIRRLIQAALILLGVSFITFFLLFVLPADPVRQIAGRSATPETVANIRHQLGLDQPFIVQYWHYLTGLVQGDMGRSYLQKTEVATLIAARLPATLLLMLGAIVAELIMGLTLGIVAAIRRGGALDQSLMITSFVAVSAPQFVVGLLLLYVFAVKLSWFPIGGYGSFSNLVLPALTLGIMGSGWYSRMMRSSMIDVLRSDYIRTARAKGLRRFRVLALHAMPNAILPIIAMIGIDIGIFMSGIVVVESVFGWPGIGQLAWQAIQRVDIPIIMGVTLVSACAIVLGNLLADLITPFIDPRIKLR</sequence>
<dbReference type="PANTHER" id="PTHR43163:SF6">
    <property type="entry name" value="DIPEPTIDE TRANSPORT SYSTEM PERMEASE PROTEIN DPPB-RELATED"/>
    <property type="match status" value="1"/>
</dbReference>
<dbReference type="RefSeq" id="WP_078523182.1">
    <property type="nucleotide sequence ID" value="NZ_MPZV01000003.1"/>
</dbReference>
<comment type="subcellular location">
    <subcellularLocation>
        <location evidence="1 7">Cell membrane</location>
        <topology evidence="1 7">Multi-pass membrane protein</topology>
    </subcellularLocation>
</comment>
<dbReference type="PROSITE" id="PS50928">
    <property type="entry name" value="ABC_TM1"/>
    <property type="match status" value="1"/>
</dbReference>
<feature type="transmembrane region" description="Helical" evidence="7">
    <location>
        <begin position="167"/>
        <end position="188"/>
    </location>
</feature>
<evidence type="ECO:0000256" key="2">
    <source>
        <dbReference type="ARBA" id="ARBA00022448"/>
    </source>
</evidence>
<evidence type="ECO:0000256" key="5">
    <source>
        <dbReference type="ARBA" id="ARBA00022989"/>
    </source>
</evidence>
<dbReference type="InterPro" id="IPR000515">
    <property type="entry name" value="MetI-like"/>
</dbReference>
<evidence type="ECO:0000256" key="4">
    <source>
        <dbReference type="ARBA" id="ARBA00022692"/>
    </source>
</evidence>
<dbReference type="EMBL" id="MPZV01000003">
    <property type="protein sequence ID" value="OOY23349.1"/>
    <property type="molecule type" value="Genomic_DNA"/>
</dbReference>
<dbReference type="SUPFAM" id="SSF161098">
    <property type="entry name" value="MetI-like"/>
    <property type="match status" value="1"/>
</dbReference>
<gene>
    <name evidence="9" type="ORF">BMI91_12650</name>
</gene>
<dbReference type="CDD" id="cd06261">
    <property type="entry name" value="TM_PBP2"/>
    <property type="match status" value="1"/>
</dbReference>
<protein>
    <submittedName>
        <fullName evidence="9">Glutathione ABC transporter permease GsiC</fullName>
    </submittedName>
</protein>
<dbReference type="InterPro" id="IPR035906">
    <property type="entry name" value="MetI-like_sf"/>
</dbReference>
<proteinExistence type="inferred from homology"/>
<feature type="transmembrane region" description="Helical" evidence="7">
    <location>
        <begin position="134"/>
        <end position="155"/>
    </location>
</feature>
<comment type="caution">
    <text evidence="9">The sequence shown here is derived from an EMBL/GenBank/DDBJ whole genome shotgun (WGS) entry which is preliminary data.</text>
</comment>
<keyword evidence="5 7" id="KW-1133">Transmembrane helix</keyword>
<keyword evidence="4 7" id="KW-0812">Transmembrane</keyword>
<keyword evidence="2 7" id="KW-0813">Transport</keyword>